<evidence type="ECO:0000313" key="4">
    <source>
        <dbReference type="EMBL" id="RDC62053.1"/>
    </source>
</evidence>
<feature type="domain" description="HTH LytTR-type" evidence="3">
    <location>
        <begin position="148"/>
        <end position="255"/>
    </location>
</feature>
<dbReference type="GO" id="GO:0003677">
    <property type="term" value="F:DNA binding"/>
    <property type="evidence" value="ECO:0007669"/>
    <property type="project" value="InterPro"/>
</dbReference>
<organism evidence="4 5">
    <name type="scientific">Adhaeribacter pallidiroseus</name>
    <dbReference type="NCBI Taxonomy" id="2072847"/>
    <lineage>
        <taxon>Bacteria</taxon>
        <taxon>Pseudomonadati</taxon>
        <taxon>Bacteroidota</taxon>
        <taxon>Cytophagia</taxon>
        <taxon>Cytophagales</taxon>
        <taxon>Hymenobacteraceae</taxon>
        <taxon>Adhaeribacter</taxon>
    </lineage>
</organism>
<gene>
    <name evidence="4" type="ORF">AHMF7616_00644</name>
</gene>
<dbReference type="RefSeq" id="WP_115371555.1">
    <property type="nucleotide sequence ID" value="NZ_QASA01000001.1"/>
</dbReference>
<keyword evidence="5" id="KW-1185">Reference proteome</keyword>
<dbReference type="EMBL" id="QASA01000001">
    <property type="protein sequence ID" value="RDC62053.1"/>
    <property type="molecule type" value="Genomic_DNA"/>
</dbReference>
<dbReference type="PANTHER" id="PTHR37299:SF1">
    <property type="entry name" value="STAGE 0 SPORULATION PROTEIN A HOMOLOG"/>
    <property type="match status" value="1"/>
</dbReference>
<dbReference type="SUPFAM" id="SSF52172">
    <property type="entry name" value="CheY-like"/>
    <property type="match status" value="1"/>
</dbReference>
<dbReference type="PANTHER" id="PTHR37299">
    <property type="entry name" value="TRANSCRIPTIONAL REGULATOR-RELATED"/>
    <property type="match status" value="1"/>
</dbReference>
<proteinExistence type="predicted"/>
<dbReference type="Pfam" id="PF00072">
    <property type="entry name" value="Response_reg"/>
    <property type="match status" value="1"/>
</dbReference>
<dbReference type="InterPro" id="IPR011006">
    <property type="entry name" value="CheY-like_superfamily"/>
</dbReference>
<dbReference type="OrthoDB" id="646623at2"/>
<keyword evidence="1" id="KW-0597">Phosphoprotein</keyword>
<accession>A0A369QAV5</accession>
<dbReference type="InterPro" id="IPR046947">
    <property type="entry name" value="LytR-like"/>
</dbReference>
<feature type="modified residue" description="4-aspartylphosphate" evidence="1">
    <location>
        <position position="55"/>
    </location>
</feature>
<dbReference type="Pfam" id="PF04397">
    <property type="entry name" value="LytTR"/>
    <property type="match status" value="1"/>
</dbReference>
<sequence length="255" mass="29171">MRALIIEDEKLAANRLARLLVQIDPNIQVIGQIESVRKAVQQFNSGLKPDVAFLDIQLADGLSFEIFDQTQVPCPVIFTTAYDEYAIKAFKVNSIDYLLKPIDADELAAALQKFRHLAAPVPVSVTPNLELLQKAMHMLGQTPYKNRFVVKVGEHIKAIPVDQVDFFFSKEKATFLQTKENKRFVIDFSLEQLENLLDPQQFFRINRSYMISLPAIQDIVSYSNSRLKTFLRNAPEPDVVVSREKVNAFKNWLDR</sequence>
<dbReference type="PROSITE" id="PS50930">
    <property type="entry name" value="HTH_LYTTR"/>
    <property type="match status" value="1"/>
</dbReference>
<evidence type="ECO:0000259" key="2">
    <source>
        <dbReference type="PROSITE" id="PS50110"/>
    </source>
</evidence>
<evidence type="ECO:0000256" key="1">
    <source>
        <dbReference type="PROSITE-ProRule" id="PRU00169"/>
    </source>
</evidence>
<evidence type="ECO:0000313" key="5">
    <source>
        <dbReference type="Proteomes" id="UP000253919"/>
    </source>
</evidence>
<reference evidence="4 5" key="1">
    <citation type="submission" date="2018-04" db="EMBL/GenBank/DDBJ databases">
        <title>Adhaeribacter sp. HMF7616 genome sequencing and assembly.</title>
        <authorList>
            <person name="Kang H."/>
            <person name="Kang J."/>
            <person name="Cha I."/>
            <person name="Kim H."/>
            <person name="Joh K."/>
        </authorList>
    </citation>
    <scope>NUCLEOTIDE SEQUENCE [LARGE SCALE GENOMIC DNA]</scope>
    <source>
        <strain evidence="4 5">HMF7616</strain>
    </source>
</reference>
<evidence type="ECO:0000259" key="3">
    <source>
        <dbReference type="PROSITE" id="PS50930"/>
    </source>
</evidence>
<dbReference type="FunFam" id="3.40.50.2300:FF:000361">
    <property type="entry name" value="Two-component system response regulator"/>
    <property type="match status" value="1"/>
</dbReference>
<dbReference type="Proteomes" id="UP000253919">
    <property type="component" value="Unassembled WGS sequence"/>
</dbReference>
<name>A0A369QAV5_9BACT</name>
<feature type="domain" description="Response regulatory" evidence="2">
    <location>
        <begin position="2"/>
        <end position="115"/>
    </location>
</feature>
<protein>
    <submittedName>
        <fullName evidence="4">Sensory transduction protein LytR</fullName>
    </submittedName>
</protein>
<dbReference type="SMART" id="SM00850">
    <property type="entry name" value="LytTR"/>
    <property type="match status" value="1"/>
</dbReference>
<dbReference type="InterPro" id="IPR001789">
    <property type="entry name" value="Sig_transdc_resp-reg_receiver"/>
</dbReference>
<dbReference type="InterPro" id="IPR007492">
    <property type="entry name" value="LytTR_DNA-bd_dom"/>
</dbReference>
<comment type="caution">
    <text evidence="4">The sequence shown here is derived from an EMBL/GenBank/DDBJ whole genome shotgun (WGS) entry which is preliminary data.</text>
</comment>
<dbReference type="AlphaFoldDB" id="A0A369QAV5"/>
<dbReference type="GO" id="GO:0000156">
    <property type="term" value="F:phosphorelay response regulator activity"/>
    <property type="evidence" value="ECO:0007669"/>
    <property type="project" value="InterPro"/>
</dbReference>
<dbReference type="SMART" id="SM00448">
    <property type="entry name" value="REC"/>
    <property type="match status" value="1"/>
</dbReference>
<dbReference type="Gene3D" id="3.40.50.2300">
    <property type="match status" value="1"/>
</dbReference>
<dbReference type="Gene3D" id="2.40.50.1020">
    <property type="entry name" value="LytTr DNA-binding domain"/>
    <property type="match status" value="1"/>
</dbReference>
<dbReference type="PROSITE" id="PS50110">
    <property type="entry name" value="RESPONSE_REGULATORY"/>
    <property type="match status" value="1"/>
</dbReference>